<dbReference type="RefSeq" id="WP_042678979.1">
    <property type="nucleotide sequence ID" value="NZ_CABKTM010000009.1"/>
</dbReference>
<proteinExistence type="predicted"/>
<accession>A0A9X2S6Z8</accession>
<evidence type="ECO:0000256" key="5">
    <source>
        <dbReference type="ARBA" id="ARBA00046577"/>
    </source>
</evidence>
<protein>
    <recommendedName>
        <fullName evidence="3">phosphoenolpyruvate--glycerone phosphotransferase</fullName>
        <ecNumber evidence="3">2.7.1.121</ecNumber>
    </recommendedName>
</protein>
<dbReference type="PROSITE" id="PS51096">
    <property type="entry name" value="PTS_EIIA_TYPE_4"/>
    <property type="match status" value="1"/>
</dbReference>
<evidence type="ECO:0000259" key="6">
    <source>
        <dbReference type="PROSITE" id="PS51096"/>
    </source>
</evidence>
<evidence type="ECO:0000313" key="7">
    <source>
        <dbReference type="EMBL" id="MCR2044222.1"/>
    </source>
</evidence>
<evidence type="ECO:0000256" key="2">
    <source>
        <dbReference type="ARBA" id="ARBA00002788"/>
    </source>
</evidence>
<dbReference type="Proteomes" id="UP001142078">
    <property type="component" value="Unassembled WGS sequence"/>
</dbReference>
<dbReference type="EMBL" id="JANJZL010000005">
    <property type="protein sequence ID" value="MCR2044222.1"/>
    <property type="molecule type" value="Genomic_DNA"/>
</dbReference>
<dbReference type="InterPro" id="IPR036662">
    <property type="entry name" value="PTS_EIIA_man-typ_sf"/>
</dbReference>
<evidence type="ECO:0000256" key="3">
    <source>
        <dbReference type="ARBA" id="ARBA00012095"/>
    </source>
</evidence>
<evidence type="ECO:0000256" key="4">
    <source>
        <dbReference type="ARBA" id="ARBA00022679"/>
    </source>
</evidence>
<gene>
    <name evidence="7" type="primary">dhaM</name>
    <name evidence="7" type="ORF">NSA23_08830</name>
</gene>
<feature type="domain" description="PTS EIIA type-4" evidence="6">
    <location>
        <begin position="1"/>
        <end position="129"/>
    </location>
</feature>
<sequence length="129" mass="13321">MVGIVIVSHSSKISEGVVELSSQMAGDVKVLSAGGTDDGRIGTDAIKIKESIEKANDGDGVLVFADLGSAVMNAQLAIDMLDEDLQKKVLIANGPIVEGAVVAAVQASIGNNLEEVKQSAEESKNMNKI</sequence>
<evidence type="ECO:0000256" key="1">
    <source>
        <dbReference type="ARBA" id="ARBA00001113"/>
    </source>
</evidence>
<dbReference type="EC" id="2.7.1.121" evidence="3"/>
<keyword evidence="4 7" id="KW-0808">Transferase</keyword>
<organism evidence="7 8">
    <name type="scientific">Anaerosalibacter massiliensis</name>
    <dbReference type="NCBI Taxonomy" id="1347392"/>
    <lineage>
        <taxon>Bacteria</taxon>
        <taxon>Bacillati</taxon>
        <taxon>Bacillota</taxon>
        <taxon>Tissierellia</taxon>
        <taxon>Tissierellales</taxon>
        <taxon>Sporanaerobacteraceae</taxon>
        <taxon>Anaerosalibacter</taxon>
    </lineage>
</organism>
<dbReference type="PANTHER" id="PTHR38594:SF1">
    <property type="entry name" value="PEP-DEPENDENT DIHYDROXYACETONE KINASE, PHOSPHORYL DONOR SUBUNIT DHAM"/>
    <property type="match status" value="1"/>
</dbReference>
<dbReference type="GO" id="GO:0016020">
    <property type="term" value="C:membrane"/>
    <property type="evidence" value="ECO:0007669"/>
    <property type="project" value="InterPro"/>
</dbReference>
<dbReference type="Gene3D" id="3.40.50.510">
    <property type="entry name" value="Phosphotransferase system, mannose-type IIA component"/>
    <property type="match status" value="1"/>
</dbReference>
<dbReference type="InterPro" id="IPR039643">
    <property type="entry name" value="DhaM"/>
</dbReference>
<evidence type="ECO:0000313" key="8">
    <source>
        <dbReference type="Proteomes" id="UP001142078"/>
    </source>
</evidence>
<dbReference type="InterPro" id="IPR012844">
    <property type="entry name" value="DhaM_N"/>
</dbReference>
<comment type="function">
    <text evidence="2">Component of the dihydroxyacetone kinase complex, which is responsible for the phosphoenolpyruvate (PEP)-dependent phosphorylation of dihydroxyacetone. DhaM serves as the phosphoryl donor. Is phosphorylated by phosphoenolpyruvate in an EI- and HPr-dependent reaction, and a phosphorelay system on histidine residues finally leads to phosphoryl transfer to DhaL and dihydroxyacetone.</text>
</comment>
<reference evidence="7" key="1">
    <citation type="submission" date="2022-07" db="EMBL/GenBank/DDBJ databases">
        <title>Enhanced cultured diversity of the mouse gut microbiota enables custom-made synthetic communities.</title>
        <authorList>
            <person name="Afrizal A."/>
        </authorList>
    </citation>
    <scope>NUCLEOTIDE SEQUENCE</scope>
    <source>
        <strain evidence="7">DSM 29482</strain>
    </source>
</reference>
<dbReference type="AlphaFoldDB" id="A0A9X2S6Z8"/>
<dbReference type="OrthoDB" id="7065393at2"/>
<dbReference type="NCBIfam" id="TIGR02364">
    <property type="entry name" value="dha_pts"/>
    <property type="match status" value="1"/>
</dbReference>
<comment type="subunit">
    <text evidence="5">Homodimer. The dihydroxyacetone kinase complex is composed of a homodimer of DhaM, a homodimer of DhaK and the subunit DhaL.</text>
</comment>
<dbReference type="PANTHER" id="PTHR38594">
    <property type="entry name" value="PEP-DEPENDENT DIHYDROXYACETONE KINASE, PHOSPHORYL DONOR SUBUNIT DHAM"/>
    <property type="match status" value="1"/>
</dbReference>
<keyword evidence="8" id="KW-1185">Reference proteome</keyword>
<comment type="catalytic activity">
    <reaction evidence="1">
        <text>dihydroxyacetone + phosphoenolpyruvate = dihydroxyacetone phosphate + pyruvate</text>
        <dbReference type="Rhea" id="RHEA:18381"/>
        <dbReference type="ChEBI" id="CHEBI:15361"/>
        <dbReference type="ChEBI" id="CHEBI:16016"/>
        <dbReference type="ChEBI" id="CHEBI:57642"/>
        <dbReference type="ChEBI" id="CHEBI:58702"/>
        <dbReference type="EC" id="2.7.1.121"/>
    </reaction>
</comment>
<name>A0A9X2S6Z8_9FIRM</name>
<dbReference type="InterPro" id="IPR004701">
    <property type="entry name" value="PTS_EIIA_man-typ"/>
</dbReference>
<comment type="caution">
    <text evidence="7">The sequence shown here is derived from an EMBL/GenBank/DDBJ whole genome shotgun (WGS) entry which is preliminary data.</text>
</comment>
<dbReference type="Pfam" id="PF03610">
    <property type="entry name" value="EIIA-man"/>
    <property type="match status" value="1"/>
</dbReference>
<dbReference type="GO" id="GO:0009401">
    <property type="term" value="P:phosphoenolpyruvate-dependent sugar phosphotransferase system"/>
    <property type="evidence" value="ECO:0007669"/>
    <property type="project" value="InterPro"/>
</dbReference>
<dbReference type="GO" id="GO:0019563">
    <property type="term" value="P:glycerol catabolic process"/>
    <property type="evidence" value="ECO:0007669"/>
    <property type="project" value="InterPro"/>
</dbReference>
<keyword evidence="7" id="KW-0418">Kinase</keyword>
<dbReference type="GO" id="GO:0047324">
    <property type="term" value="F:phosphoenolpyruvate-glycerone phosphotransferase activity"/>
    <property type="evidence" value="ECO:0007669"/>
    <property type="project" value="UniProtKB-EC"/>
</dbReference>
<dbReference type="SUPFAM" id="SSF53062">
    <property type="entry name" value="PTS system fructose IIA component-like"/>
    <property type="match status" value="1"/>
</dbReference>